<dbReference type="AlphaFoldDB" id="A0A4R3MGK9"/>
<name>A0A4R3MGK9_9HYPH</name>
<dbReference type="Gene3D" id="2.40.110.20">
    <property type="match status" value="1"/>
</dbReference>
<comment type="similarity">
    <text evidence="2 5">Belongs to the acyl-CoA dehydrogenase family.</text>
</comment>
<dbReference type="Gene3D" id="1.20.140.10">
    <property type="entry name" value="Butyryl-CoA Dehydrogenase, subunit A, domain 3"/>
    <property type="match status" value="1"/>
</dbReference>
<dbReference type="OrthoDB" id="9771038at2"/>
<evidence type="ECO:0000259" key="8">
    <source>
        <dbReference type="Pfam" id="PF18158"/>
    </source>
</evidence>
<dbReference type="InterPro" id="IPR036250">
    <property type="entry name" value="AcylCo_DH-like_C"/>
</dbReference>
<accession>A0A4R3MGK9</accession>
<comment type="cofactor">
    <cofactor evidence="1 5">
        <name>FAD</name>
        <dbReference type="ChEBI" id="CHEBI:57692"/>
    </cofactor>
</comment>
<dbReference type="Pfam" id="PF02770">
    <property type="entry name" value="Acyl-CoA_dh_M"/>
    <property type="match status" value="1"/>
</dbReference>
<evidence type="ECO:0000256" key="2">
    <source>
        <dbReference type="ARBA" id="ARBA00009347"/>
    </source>
</evidence>
<evidence type="ECO:0000256" key="5">
    <source>
        <dbReference type="RuleBase" id="RU362125"/>
    </source>
</evidence>
<sequence>MRDPGATHEVTNQVPPLEDFNAFLHDAALGEAIAREGGGWAHGRLVELGEWVASGRTQDLARLANTCTPVLKTHDRYGNRIDEVEFHPSYHELLGKAIAENIHALPFAEPREGAFVARAGLHFLFNFAEIGVLCPVTMTFAAVPTLRQQPEIAADWEPRILSDRYDPRFLPASVKTGATIGMAMTEKQGGSDVRSNTTRAVAIGAGGPGGEYLLTGHKWFCSAPMSDGFLTLANTDAGLSCFFVPRWTPDGERNVFLIQRLKDKLGNRSNASSEIEYRHTWARMVGEEGRGVKTIIEMVHHTRLDTAISAAGIMRNAVARAIHHARYRTAFQKKLVDQPAMRRVLADIALESEAATALAMRVARAFDEAARDGQAAAFSRIAVAIAKFWLCKRTPALVAEALEVHGGNGYVETGEMARLYREAPLNGIWEGTGTVMALDVLRAIAREPGALEAVMAELRLAEGTDPRFDAHIDRISGRIASRRFAEADARRIAEELAVGLQASLLIRAAPAFVADAFCATRLGEGAGLAFGLMPDGLDEAAIVERASVKLG</sequence>
<dbReference type="InterPro" id="IPR006089">
    <property type="entry name" value="Acyl-CoA_DH_CS"/>
</dbReference>
<evidence type="ECO:0000256" key="1">
    <source>
        <dbReference type="ARBA" id="ARBA00001974"/>
    </source>
</evidence>
<dbReference type="InterPro" id="IPR052904">
    <property type="entry name" value="Acyl-CoA_dehydrogenase-like"/>
</dbReference>
<proteinExistence type="inferred from homology"/>
<protein>
    <submittedName>
        <fullName evidence="9">Putative acyl-CoA dehydrogenase</fullName>
    </submittedName>
</protein>
<feature type="domain" description="Acyl-CoA oxidase/dehydrogenase middle" evidence="7">
    <location>
        <begin position="181"/>
        <end position="277"/>
    </location>
</feature>
<dbReference type="SUPFAM" id="SSF47203">
    <property type="entry name" value="Acyl-CoA dehydrogenase C-terminal domain-like"/>
    <property type="match status" value="1"/>
</dbReference>
<keyword evidence="3 5" id="KW-0285">Flavoprotein</keyword>
<dbReference type="Proteomes" id="UP000295678">
    <property type="component" value="Unassembled WGS sequence"/>
</dbReference>
<evidence type="ECO:0000313" key="10">
    <source>
        <dbReference type="Proteomes" id="UP000295678"/>
    </source>
</evidence>
<dbReference type="PANTHER" id="PTHR42707">
    <property type="entry name" value="ACYL-COA DEHYDROGENASE"/>
    <property type="match status" value="1"/>
</dbReference>
<dbReference type="InterPro" id="IPR006091">
    <property type="entry name" value="Acyl-CoA_Oxase/DH_mid-dom"/>
</dbReference>
<dbReference type="Gene3D" id="6.10.250.600">
    <property type="match status" value="1"/>
</dbReference>
<organism evidence="9 10">
    <name type="scientific">Tepidamorphus gemmatus</name>
    <dbReference type="NCBI Taxonomy" id="747076"/>
    <lineage>
        <taxon>Bacteria</taxon>
        <taxon>Pseudomonadati</taxon>
        <taxon>Pseudomonadota</taxon>
        <taxon>Alphaproteobacteria</taxon>
        <taxon>Hyphomicrobiales</taxon>
        <taxon>Tepidamorphaceae</taxon>
        <taxon>Tepidamorphus</taxon>
    </lineage>
</organism>
<dbReference type="InterPro" id="IPR041504">
    <property type="entry name" value="AidB_N"/>
</dbReference>
<dbReference type="RefSeq" id="WP_132805608.1">
    <property type="nucleotide sequence ID" value="NZ_SMAK01000002.1"/>
</dbReference>
<dbReference type="PANTHER" id="PTHR42707:SF3">
    <property type="entry name" value="ACYL-COA DEHYDROGENASE AIDB-RELATED"/>
    <property type="match status" value="1"/>
</dbReference>
<keyword evidence="5" id="KW-0560">Oxidoreductase</keyword>
<keyword evidence="10" id="KW-1185">Reference proteome</keyword>
<dbReference type="Pfam" id="PF00441">
    <property type="entry name" value="Acyl-CoA_dh_1"/>
    <property type="match status" value="1"/>
</dbReference>
<evidence type="ECO:0000256" key="4">
    <source>
        <dbReference type="ARBA" id="ARBA00022827"/>
    </source>
</evidence>
<feature type="domain" description="Acyl-CoA dehydrogenase/oxidase C-terminal" evidence="6">
    <location>
        <begin position="289"/>
        <end position="444"/>
    </location>
</feature>
<dbReference type="EMBL" id="SMAK01000002">
    <property type="protein sequence ID" value="TCT12761.1"/>
    <property type="molecule type" value="Genomic_DNA"/>
</dbReference>
<gene>
    <name evidence="9" type="ORF">EDC22_102447</name>
</gene>
<dbReference type="PROSITE" id="PS00072">
    <property type="entry name" value="ACYL_COA_DH_1"/>
    <property type="match status" value="1"/>
</dbReference>
<evidence type="ECO:0000259" key="7">
    <source>
        <dbReference type="Pfam" id="PF02770"/>
    </source>
</evidence>
<feature type="domain" description="Adaptive response protein AidB N-terminal" evidence="8">
    <location>
        <begin position="12"/>
        <end position="167"/>
    </location>
</feature>
<keyword evidence="4 5" id="KW-0274">FAD</keyword>
<evidence type="ECO:0000256" key="3">
    <source>
        <dbReference type="ARBA" id="ARBA00022630"/>
    </source>
</evidence>
<evidence type="ECO:0000259" key="6">
    <source>
        <dbReference type="Pfam" id="PF00441"/>
    </source>
</evidence>
<evidence type="ECO:0000313" key="9">
    <source>
        <dbReference type="EMBL" id="TCT12761.1"/>
    </source>
</evidence>
<dbReference type="InterPro" id="IPR009075">
    <property type="entry name" value="AcylCo_DH/oxidase_C"/>
</dbReference>
<dbReference type="GO" id="GO:0003995">
    <property type="term" value="F:acyl-CoA dehydrogenase activity"/>
    <property type="evidence" value="ECO:0007669"/>
    <property type="project" value="InterPro"/>
</dbReference>
<dbReference type="InterPro" id="IPR009100">
    <property type="entry name" value="AcylCoA_DH/oxidase_NM_dom_sf"/>
</dbReference>
<dbReference type="Pfam" id="PF18158">
    <property type="entry name" value="AidB_N"/>
    <property type="match status" value="1"/>
</dbReference>
<comment type="caution">
    <text evidence="9">The sequence shown here is derived from an EMBL/GenBank/DDBJ whole genome shotgun (WGS) entry which is preliminary data.</text>
</comment>
<reference evidence="9 10" key="1">
    <citation type="submission" date="2019-03" db="EMBL/GenBank/DDBJ databases">
        <title>Genomic Encyclopedia of Type Strains, Phase IV (KMG-IV): sequencing the most valuable type-strain genomes for metagenomic binning, comparative biology and taxonomic classification.</title>
        <authorList>
            <person name="Goeker M."/>
        </authorList>
    </citation>
    <scope>NUCLEOTIDE SEQUENCE [LARGE SCALE GENOMIC DNA]</scope>
    <source>
        <strain evidence="9 10">DSM 19345</strain>
    </source>
</reference>
<dbReference type="SUPFAM" id="SSF56645">
    <property type="entry name" value="Acyl-CoA dehydrogenase NM domain-like"/>
    <property type="match status" value="1"/>
</dbReference>